<sequence length="50" mass="4993">MQRGASGGAPGKSWRSRASGGEGNEIAITAGGTVCGRTLWVAFVAAGWAK</sequence>
<dbReference type="AlphaFoldDB" id="A0A0D2NA12"/>
<reference evidence="2 3" key="1">
    <citation type="journal article" date="2013" name="BMC Genomics">
        <title>Reconstruction of the lipid metabolism for the microalga Monoraphidium neglectum from its genome sequence reveals characteristics suitable for biofuel production.</title>
        <authorList>
            <person name="Bogen C."/>
            <person name="Al-Dilaimi A."/>
            <person name="Albersmeier A."/>
            <person name="Wichmann J."/>
            <person name="Grundmann M."/>
            <person name="Rupp O."/>
            <person name="Lauersen K.J."/>
            <person name="Blifernez-Klassen O."/>
            <person name="Kalinowski J."/>
            <person name="Goesmann A."/>
            <person name="Mussgnug J.H."/>
            <person name="Kruse O."/>
        </authorList>
    </citation>
    <scope>NUCLEOTIDE SEQUENCE [LARGE SCALE GENOMIC DNA]</scope>
    <source>
        <strain evidence="2 3">SAG 48.87</strain>
    </source>
</reference>
<dbReference type="EMBL" id="KK101050">
    <property type="protein sequence ID" value="KIZ02436.1"/>
    <property type="molecule type" value="Genomic_DNA"/>
</dbReference>
<proteinExistence type="predicted"/>
<dbReference type="RefSeq" id="XP_013901455.1">
    <property type="nucleotide sequence ID" value="XM_014046001.1"/>
</dbReference>
<dbReference type="KEGG" id="mng:MNEG_5520"/>
<name>A0A0D2NA12_9CHLO</name>
<gene>
    <name evidence="2" type="ORF">MNEG_5520</name>
</gene>
<accession>A0A0D2NA12</accession>
<dbReference type="GeneID" id="25738397"/>
<dbReference type="Proteomes" id="UP000054498">
    <property type="component" value="Unassembled WGS sequence"/>
</dbReference>
<evidence type="ECO:0000313" key="3">
    <source>
        <dbReference type="Proteomes" id="UP000054498"/>
    </source>
</evidence>
<evidence type="ECO:0000313" key="2">
    <source>
        <dbReference type="EMBL" id="KIZ02436.1"/>
    </source>
</evidence>
<keyword evidence="3" id="KW-1185">Reference proteome</keyword>
<feature type="non-terminal residue" evidence="2">
    <location>
        <position position="50"/>
    </location>
</feature>
<organism evidence="2 3">
    <name type="scientific">Monoraphidium neglectum</name>
    <dbReference type="NCBI Taxonomy" id="145388"/>
    <lineage>
        <taxon>Eukaryota</taxon>
        <taxon>Viridiplantae</taxon>
        <taxon>Chlorophyta</taxon>
        <taxon>core chlorophytes</taxon>
        <taxon>Chlorophyceae</taxon>
        <taxon>CS clade</taxon>
        <taxon>Sphaeropleales</taxon>
        <taxon>Selenastraceae</taxon>
        <taxon>Monoraphidium</taxon>
    </lineage>
</organism>
<evidence type="ECO:0000256" key="1">
    <source>
        <dbReference type="SAM" id="MobiDB-lite"/>
    </source>
</evidence>
<feature type="compositionally biased region" description="Gly residues" evidence="1">
    <location>
        <begin position="1"/>
        <end position="10"/>
    </location>
</feature>
<feature type="region of interest" description="Disordered" evidence="1">
    <location>
        <begin position="1"/>
        <end position="22"/>
    </location>
</feature>
<protein>
    <submittedName>
        <fullName evidence="2">Uncharacterized protein</fullName>
    </submittedName>
</protein>